<evidence type="ECO:0000256" key="11">
    <source>
        <dbReference type="ARBA" id="ARBA00022840"/>
    </source>
</evidence>
<dbReference type="PANTHER" id="PTHR43655:SF2">
    <property type="entry name" value="AFG3 LIKE MATRIX AAA PEPTIDASE SUBUNIT 2, ISOFORM A"/>
    <property type="match status" value="1"/>
</dbReference>
<evidence type="ECO:0000256" key="1">
    <source>
        <dbReference type="ARBA" id="ARBA00001947"/>
    </source>
</evidence>
<feature type="compositionally biased region" description="Basic and acidic residues" evidence="18">
    <location>
        <begin position="63"/>
        <end position="72"/>
    </location>
</feature>
<dbReference type="InterPro" id="IPR037219">
    <property type="entry name" value="Peptidase_M41-like"/>
</dbReference>
<feature type="compositionally biased region" description="Polar residues" evidence="18">
    <location>
        <begin position="710"/>
        <end position="719"/>
    </location>
</feature>
<organism evidence="20 21">
    <name type="scientific">Starmerella bacillaris</name>
    <name type="common">Yeast</name>
    <name type="synonym">Candida zemplinina</name>
    <dbReference type="NCBI Taxonomy" id="1247836"/>
    <lineage>
        <taxon>Eukaryota</taxon>
        <taxon>Fungi</taxon>
        <taxon>Dikarya</taxon>
        <taxon>Ascomycota</taxon>
        <taxon>Saccharomycotina</taxon>
        <taxon>Dipodascomycetes</taxon>
        <taxon>Dipodascales</taxon>
        <taxon>Trichomonascaceae</taxon>
        <taxon>Starmerella</taxon>
    </lineage>
</organism>
<protein>
    <submittedName>
        <fullName evidence="20">M-AAA protease subunit</fullName>
    </submittedName>
</protein>
<dbReference type="SUPFAM" id="SSF52540">
    <property type="entry name" value="P-loop containing nucleoside triphosphate hydrolases"/>
    <property type="match status" value="1"/>
</dbReference>
<dbReference type="GO" id="GO:0005524">
    <property type="term" value="F:ATP binding"/>
    <property type="evidence" value="ECO:0007669"/>
    <property type="project" value="UniProtKB-KW"/>
</dbReference>
<comment type="subunit">
    <text evidence="17">Component of the 850 kDa m-AAA protease complex, a heterohexamer composed of YTA12/RCA1 and YTA10/AFG3. Associates with the prohibitin complex, composed of PHB1 and PHB2, inhibiting the activity of the m-AAA protease complex.</text>
</comment>
<gene>
    <name evidence="20" type="ORF">DASB73_020350</name>
</gene>
<dbReference type="InterPro" id="IPR000642">
    <property type="entry name" value="Peptidase_M41"/>
</dbReference>
<dbReference type="CDD" id="cd19501">
    <property type="entry name" value="RecA-like_FtsH"/>
    <property type="match status" value="1"/>
</dbReference>
<feature type="region of interest" description="Disordered" evidence="18">
    <location>
        <begin position="49"/>
        <end position="82"/>
    </location>
</feature>
<evidence type="ECO:0000256" key="2">
    <source>
        <dbReference type="ARBA" id="ARBA00004225"/>
    </source>
</evidence>
<dbReference type="EMBL" id="BTGC01000003">
    <property type="protein sequence ID" value="GMM51077.1"/>
    <property type="molecule type" value="Genomic_DNA"/>
</dbReference>
<keyword evidence="5 20" id="KW-0645">Protease</keyword>
<dbReference type="PROSITE" id="PS00674">
    <property type="entry name" value="AAA"/>
    <property type="match status" value="1"/>
</dbReference>
<dbReference type="Pfam" id="PF01434">
    <property type="entry name" value="Peptidase_M41"/>
    <property type="match status" value="1"/>
</dbReference>
<dbReference type="GO" id="GO:0008270">
    <property type="term" value="F:zinc ion binding"/>
    <property type="evidence" value="ECO:0007669"/>
    <property type="project" value="InterPro"/>
</dbReference>
<dbReference type="Gene3D" id="3.40.1690.20">
    <property type="match status" value="1"/>
</dbReference>
<dbReference type="InterPro" id="IPR050928">
    <property type="entry name" value="ATP-dep_Zn_Metalloprotease"/>
</dbReference>
<proteinExistence type="inferred from homology"/>
<evidence type="ECO:0000256" key="13">
    <source>
        <dbReference type="ARBA" id="ARBA00023049"/>
    </source>
</evidence>
<dbReference type="GO" id="GO:0005745">
    <property type="term" value="C:m-AAA complex"/>
    <property type="evidence" value="ECO:0007669"/>
    <property type="project" value="TreeGrafter"/>
</dbReference>
<evidence type="ECO:0000256" key="7">
    <source>
        <dbReference type="ARBA" id="ARBA00022723"/>
    </source>
</evidence>
<reference evidence="20 21" key="1">
    <citation type="journal article" date="2023" name="Elife">
        <title>Identification of key yeast species and microbe-microbe interactions impacting larval growth of Drosophila in the wild.</title>
        <authorList>
            <person name="Mure A."/>
            <person name="Sugiura Y."/>
            <person name="Maeda R."/>
            <person name="Honda K."/>
            <person name="Sakurai N."/>
            <person name="Takahashi Y."/>
            <person name="Watada M."/>
            <person name="Katoh T."/>
            <person name="Gotoh A."/>
            <person name="Gotoh Y."/>
            <person name="Taniguchi I."/>
            <person name="Nakamura K."/>
            <person name="Hayashi T."/>
            <person name="Katayama T."/>
            <person name="Uemura T."/>
            <person name="Hattori Y."/>
        </authorList>
    </citation>
    <scope>NUCLEOTIDE SEQUENCE [LARGE SCALE GENOMIC DNA]</scope>
    <source>
        <strain evidence="20 21">SB-73</strain>
    </source>
</reference>
<keyword evidence="15" id="KW-0472">Membrane</keyword>
<dbReference type="GO" id="GO:0004176">
    <property type="term" value="F:ATP-dependent peptidase activity"/>
    <property type="evidence" value="ECO:0007669"/>
    <property type="project" value="InterPro"/>
</dbReference>
<dbReference type="GO" id="GO:0016887">
    <property type="term" value="F:ATP hydrolysis activity"/>
    <property type="evidence" value="ECO:0007669"/>
    <property type="project" value="InterPro"/>
</dbReference>
<dbReference type="Gene3D" id="3.40.50.300">
    <property type="entry name" value="P-loop containing nucleotide triphosphate hydrolases"/>
    <property type="match status" value="1"/>
</dbReference>
<evidence type="ECO:0000256" key="3">
    <source>
        <dbReference type="ARBA" id="ARBA00010044"/>
    </source>
</evidence>
<evidence type="ECO:0000256" key="14">
    <source>
        <dbReference type="ARBA" id="ARBA00023128"/>
    </source>
</evidence>
<evidence type="ECO:0000256" key="18">
    <source>
        <dbReference type="SAM" id="MobiDB-lite"/>
    </source>
</evidence>
<evidence type="ECO:0000256" key="17">
    <source>
        <dbReference type="ARBA" id="ARBA00065348"/>
    </source>
</evidence>
<evidence type="ECO:0000256" key="4">
    <source>
        <dbReference type="ARBA" id="ARBA00010550"/>
    </source>
</evidence>
<dbReference type="InterPro" id="IPR041569">
    <property type="entry name" value="AAA_lid_3"/>
</dbReference>
<dbReference type="Pfam" id="PF17862">
    <property type="entry name" value="AAA_lid_3"/>
    <property type="match status" value="1"/>
</dbReference>
<comment type="similarity">
    <text evidence="4">In the N-terminal section; belongs to the AAA ATPase family.</text>
</comment>
<dbReference type="InterPro" id="IPR003959">
    <property type="entry name" value="ATPase_AAA_core"/>
</dbReference>
<comment type="caution">
    <text evidence="20">The sequence shown here is derived from an EMBL/GenBank/DDBJ whole genome shotgun (WGS) entry which is preliminary data.</text>
</comment>
<feature type="compositionally biased region" description="Basic and acidic residues" evidence="18">
    <location>
        <begin position="720"/>
        <end position="733"/>
    </location>
</feature>
<keyword evidence="11" id="KW-0067">ATP-binding</keyword>
<dbReference type="GO" id="GO:0030163">
    <property type="term" value="P:protein catabolic process"/>
    <property type="evidence" value="ECO:0007669"/>
    <property type="project" value="UniProtKB-ARBA"/>
</dbReference>
<dbReference type="InterPro" id="IPR003960">
    <property type="entry name" value="ATPase_AAA_CS"/>
</dbReference>
<dbReference type="FunFam" id="3.40.50.300:FF:000001">
    <property type="entry name" value="ATP-dependent zinc metalloprotease FtsH"/>
    <property type="match status" value="1"/>
</dbReference>
<dbReference type="Gene3D" id="1.10.8.60">
    <property type="match status" value="1"/>
</dbReference>
<keyword evidence="6" id="KW-0812">Transmembrane</keyword>
<evidence type="ECO:0000313" key="21">
    <source>
        <dbReference type="Proteomes" id="UP001362899"/>
    </source>
</evidence>
<dbReference type="InterPro" id="IPR003593">
    <property type="entry name" value="AAA+_ATPase"/>
</dbReference>
<dbReference type="PANTHER" id="PTHR43655">
    <property type="entry name" value="ATP-DEPENDENT PROTEASE"/>
    <property type="match status" value="1"/>
</dbReference>
<dbReference type="NCBIfam" id="TIGR01241">
    <property type="entry name" value="FtsH_fam"/>
    <property type="match status" value="1"/>
</dbReference>
<feature type="compositionally biased region" description="Low complexity" evidence="18">
    <location>
        <begin position="53"/>
        <end position="62"/>
    </location>
</feature>
<dbReference type="InterPro" id="IPR011546">
    <property type="entry name" value="Pept_M41_FtsH_extracell"/>
</dbReference>
<dbReference type="Gene3D" id="1.20.58.760">
    <property type="entry name" value="Peptidase M41"/>
    <property type="match status" value="1"/>
</dbReference>
<comment type="subcellular location">
    <subcellularLocation>
        <location evidence="2">Mitochondrion membrane</location>
        <topology evidence="2">Multi-pass membrane protein</topology>
    </subcellularLocation>
</comment>
<dbReference type="SUPFAM" id="SSF140990">
    <property type="entry name" value="FtsH protease domain-like"/>
    <property type="match status" value="1"/>
</dbReference>
<evidence type="ECO:0000256" key="15">
    <source>
        <dbReference type="ARBA" id="ARBA00023136"/>
    </source>
</evidence>
<dbReference type="GO" id="GO:0034982">
    <property type="term" value="P:mitochondrial protein processing"/>
    <property type="evidence" value="ECO:0007669"/>
    <property type="project" value="TreeGrafter"/>
</dbReference>
<dbReference type="Pfam" id="PF00004">
    <property type="entry name" value="AAA"/>
    <property type="match status" value="1"/>
</dbReference>
<dbReference type="InterPro" id="IPR027417">
    <property type="entry name" value="P-loop_NTPase"/>
</dbReference>
<keyword evidence="21" id="KW-1185">Reference proteome</keyword>
<dbReference type="HAMAP" id="MF_01458">
    <property type="entry name" value="FtsH"/>
    <property type="match status" value="1"/>
</dbReference>
<dbReference type="GO" id="GO:0006465">
    <property type="term" value="P:signal peptide processing"/>
    <property type="evidence" value="ECO:0007669"/>
    <property type="project" value="UniProtKB-ARBA"/>
</dbReference>
<keyword evidence="13" id="KW-0482">Metalloprotease</keyword>
<evidence type="ECO:0000256" key="16">
    <source>
        <dbReference type="ARBA" id="ARBA00048778"/>
    </source>
</evidence>
<comment type="cofactor">
    <cofactor evidence="1">
        <name>Zn(2+)</name>
        <dbReference type="ChEBI" id="CHEBI:29105"/>
    </cofactor>
</comment>
<evidence type="ECO:0000313" key="20">
    <source>
        <dbReference type="EMBL" id="GMM51077.1"/>
    </source>
</evidence>
<feature type="region of interest" description="Disordered" evidence="18">
    <location>
        <begin position="707"/>
        <end position="733"/>
    </location>
</feature>
<sequence length="733" mass="80647">MLLPLVSRSMRTPLRGVVSGIFTAPSSKFRLLNTHALVPSLVRINDQYPRFDNNQSRQNNTKNNDRVGKSNKDQGSQDPRPPPMDFKTLLVYGFGAAMLTSLLVASTDISPKPISWQEFNRDYLSKNLVDKIYIVNRTNGRAVLKGSADTQIVFFNVGSVQAFDSALYEEFERGGPQGTTVNEVPVYYHNAVSFRALLMTLLPTALIIGGLWYLTRRGMQQTNQSGIFNMGKSTAKRFNQEKDVKIKFADVAGADEAKAEIMEFVEFLKVPQKYEKLGAKIPRGAILSGPPGTGKTMLAKATAGEAGVPFFSVSGSEFVEMFVGVGASRVRDLFATARKEAPSIVFIDEIDAIGRARSQSGQFGGGHDEREATLNQVLVEMDGFSTSDHVVVLAGTNRPDVLDAALLRPGRFSRHITVDKPDIGGRKDVYKVYLKKLKLNETEAADLDTLANKLAALTPGFSGADIANCVNEAALIAAREDSQFVEWSHFEKSVERVSFGIENKGKIMSAQEKRIIAYHEAGHAICGWYLKNSDPLVKVTIIPRGQALGYARYLPADIPLPTIDELNDRMVIALGGRVSEEINMDSTSSGASSDFQKVTQIATNMVTQWGMSKKLGYVNFDEGEGYYTKPYSDQTAGIIDSEVRKIVDNAYKRCQKLLSEKSEQVKAIAEALLKKETLERQDFVDLIGERPYPDNSIEFRYLKGEGVLNGDNSANNNSKTEGDSHGTSDSQKS</sequence>
<evidence type="ECO:0000256" key="5">
    <source>
        <dbReference type="ARBA" id="ARBA00022670"/>
    </source>
</evidence>
<evidence type="ECO:0000259" key="19">
    <source>
        <dbReference type="SMART" id="SM00382"/>
    </source>
</evidence>
<dbReference type="GO" id="GO:0065003">
    <property type="term" value="P:protein-containing complex assembly"/>
    <property type="evidence" value="ECO:0007669"/>
    <property type="project" value="UniProtKB-ARBA"/>
</dbReference>
<evidence type="ECO:0000256" key="6">
    <source>
        <dbReference type="ARBA" id="ARBA00022692"/>
    </source>
</evidence>
<accession>A0AAV5RIP2</accession>
<name>A0AAV5RIP2_STABA</name>
<evidence type="ECO:0000256" key="10">
    <source>
        <dbReference type="ARBA" id="ARBA00022833"/>
    </source>
</evidence>
<dbReference type="Proteomes" id="UP001362899">
    <property type="component" value="Unassembled WGS sequence"/>
</dbReference>
<keyword evidence="7" id="KW-0479">Metal-binding</keyword>
<feature type="domain" description="AAA+ ATPase" evidence="19">
    <location>
        <begin position="281"/>
        <end position="422"/>
    </location>
</feature>
<dbReference type="Pfam" id="PF06480">
    <property type="entry name" value="FtsH_ext"/>
    <property type="match status" value="1"/>
</dbReference>
<keyword evidence="14" id="KW-0496">Mitochondrion</keyword>
<evidence type="ECO:0000256" key="8">
    <source>
        <dbReference type="ARBA" id="ARBA00022741"/>
    </source>
</evidence>
<dbReference type="FunFam" id="1.20.58.760:FF:000003">
    <property type="entry name" value="AFG3-like AAA ATPase 2"/>
    <property type="match status" value="1"/>
</dbReference>
<comment type="similarity">
    <text evidence="3">In the C-terminal section; belongs to the peptidase M41 family.</text>
</comment>
<comment type="catalytic activity">
    <reaction evidence="16">
        <text>ATP + H2O = ADP + phosphate + H(+)</text>
        <dbReference type="Rhea" id="RHEA:13065"/>
        <dbReference type="ChEBI" id="CHEBI:15377"/>
        <dbReference type="ChEBI" id="CHEBI:15378"/>
        <dbReference type="ChEBI" id="CHEBI:30616"/>
        <dbReference type="ChEBI" id="CHEBI:43474"/>
        <dbReference type="ChEBI" id="CHEBI:456216"/>
    </reaction>
    <physiologicalReaction direction="left-to-right" evidence="16">
        <dbReference type="Rhea" id="RHEA:13066"/>
    </physiologicalReaction>
</comment>
<evidence type="ECO:0000256" key="9">
    <source>
        <dbReference type="ARBA" id="ARBA00022801"/>
    </source>
</evidence>
<keyword evidence="8" id="KW-0547">Nucleotide-binding</keyword>
<dbReference type="InterPro" id="IPR005936">
    <property type="entry name" value="FtsH"/>
</dbReference>
<keyword evidence="12" id="KW-1133">Transmembrane helix</keyword>
<dbReference type="GO" id="GO:0097002">
    <property type="term" value="C:mitochondrial inner boundary membrane"/>
    <property type="evidence" value="ECO:0007669"/>
    <property type="project" value="UniProtKB-ARBA"/>
</dbReference>
<dbReference type="FunFam" id="1.10.8.60:FF:000019">
    <property type="entry name" value="AFG3-like AAA ATPase 2"/>
    <property type="match status" value="1"/>
</dbReference>
<dbReference type="GO" id="GO:0140567">
    <property type="term" value="F:membrane protein dislocase activity"/>
    <property type="evidence" value="ECO:0007669"/>
    <property type="project" value="UniProtKB-ARBA"/>
</dbReference>
<keyword evidence="9" id="KW-0378">Hydrolase</keyword>
<keyword evidence="10" id="KW-0862">Zinc</keyword>
<dbReference type="AlphaFoldDB" id="A0AAV5RIP2"/>
<dbReference type="SMART" id="SM00382">
    <property type="entry name" value="AAA"/>
    <property type="match status" value="1"/>
</dbReference>
<dbReference type="GO" id="GO:0004222">
    <property type="term" value="F:metalloendopeptidase activity"/>
    <property type="evidence" value="ECO:0007669"/>
    <property type="project" value="InterPro"/>
</dbReference>
<evidence type="ECO:0000256" key="12">
    <source>
        <dbReference type="ARBA" id="ARBA00022989"/>
    </source>
</evidence>